<reference evidence="5" key="1">
    <citation type="submission" date="2023-05" db="EMBL/GenBank/DDBJ databases">
        <title>Draft genome of Pseudofrankia sp. BMG5.37.</title>
        <authorList>
            <person name="Gtari M."/>
            <person name="Ghodhbane F."/>
            <person name="Sbissi I."/>
        </authorList>
    </citation>
    <scope>NUCLEOTIDE SEQUENCE [LARGE SCALE GENOMIC DNA]</scope>
    <source>
        <strain evidence="5">BMG 814</strain>
    </source>
</reference>
<keyword evidence="5" id="KW-1185">Reference proteome</keyword>
<dbReference type="PANTHER" id="PTHR48081">
    <property type="entry name" value="AB HYDROLASE SUPERFAMILY PROTEIN C4A8.06C"/>
    <property type="match status" value="1"/>
</dbReference>
<sequence>MNPSARHARKGLAAGCGLAATLALTLAAPAQAAPPQGEPTVISDLAYGPATPGNLLDLHLPAARGKGELPLVIWHSGSAWFSNDVKTGEQALDVVEEFTGRGYAVAAINVRSSFDARFPAQGHDVRAAVRHLRENADEYGLDPDRFAFLGNSSGGWSAAFAATTSDIEQLPGETGVDGTSSAVQVAVPFFPPTDFLSMDTFAAENDLPMQEGIYPHDAPDSPESRLVECPGEVFPTELVSIQACPAETEAADPSSYIDGDEIPIWVLHGLADALLPYNQSQLVYDSTTAAGNEARFTLVPGAGHSVDEVLGARESTTWLTNAFGRERVVHRASPTWHDIDRFLRLGFAQAERAGR</sequence>
<evidence type="ECO:0000259" key="3">
    <source>
        <dbReference type="Pfam" id="PF20434"/>
    </source>
</evidence>
<dbReference type="EMBL" id="JASNFN010000028">
    <property type="protein sequence ID" value="MDP5184662.1"/>
    <property type="molecule type" value="Genomic_DNA"/>
</dbReference>
<dbReference type="PANTHER" id="PTHR48081:SF13">
    <property type="entry name" value="ALPHA_BETA HYDROLASE"/>
    <property type="match status" value="1"/>
</dbReference>
<keyword evidence="1 4" id="KW-0378">Hydrolase</keyword>
<organism evidence="4 5">
    <name type="scientific">Blastococcus carthaginiensis</name>
    <dbReference type="NCBI Taxonomy" id="3050034"/>
    <lineage>
        <taxon>Bacteria</taxon>
        <taxon>Bacillati</taxon>
        <taxon>Actinomycetota</taxon>
        <taxon>Actinomycetes</taxon>
        <taxon>Geodermatophilales</taxon>
        <taxon>Geodermatophilaceae</taxon>
        <taxon>Blastococcus</taxon>
    </lineage>
</organism>
<dbReference type="InterPro" id="IPR050300">
    <property type="entry name" value="GDXG_lipolytic_enzyme"/>
</dbReference>
<dbReference type="Pfam" id="PF20434">
    <property type="entry name" value="BD-FAE"/>
    <property type="match status" value="1"/>
</dbReference>
<evidence type="ECO:0000256" key="1">
    <source>
        <dbReference type="ARBA" id="ARBA00022801"/>
    </source>
</evidence>
<feature type="domain" description="BD-FAE-like" evidence="3">
    <location>
        <begin position="56"/>
        <end position="284"/>
    </location>
</feature>
<feature type="chain" id="PRO_5045173442" evidence="2">
    <location>
        <begin position="33"/>
        <end position="355"/>
    </location>
</feature>
<dbReference type="InterPro" id="IPR049492">
    <property type="entry name" value="BD-FAE-like_dom"/>
</dbReference>
<protein>
    <submittedName>
        <fullName evidence="4">Alpha/beta hydrolase</fullName>
    </submittedName>
</protein>
<accession>A0ABT9IHH8</accession>
<dbReference type="InterPro" id="IPR029058">
    <property type="entry name" value="AB_hydrolase_fold"/>
</dbReference>
<evidence type="ECO:0000313" key="5">
    <source>
        <dbReference type="Proteomes" id="UP001233673"/>
    </source>
</evidence>
<evidence type="ECO:0000256" key="2">
    <source>
        <dbReference type="SAM" id="SignalP"/>
    </source>
</evidence>
<feature type="signal peptide" evidence="2">
    <location>
        <begin position="1"/>
        <end position="32"/>
    </location>
</feature>
<evidence type="ECO:0000313" key="4">
    <source>
        <dbReference type="EMBL" id="MDP5184662.1"/>
    </source>
</evidence>
<comment type="caution">
    <text evidence="4">The sequence shown here is derived from an EMBL/GenBank/DDBJ whole genome shotgun (WGS) entry which is preliminary data.</text>
</comment>
<dbReference type="GO" id="GO:0016787">
    <property type="term" value="F:hydrolase activity"/>
    <property type="evidence" value="ECO:0007669"/>
    <property type="project" value="UniProtKB-KW"/>
</dbReference>
<dbReference type="SUPFAM" id="SSF53474">
    <property type="entry name" value="alpha/beta-Hydrolases"/>
    <property type="match status" value="1"/>
</dbReference>
<dbReference type="Proteomes" id="UP001233673">
    <property type="component" value="Unassembled WGS sequence"/>
</dbReference>
<dbReference type="Gene3D" id="3.40.50.1820">
    <property type="entry name" value="alpha/beta hydrolase"/>
    <property type="match status" value="1"/>
</dbReference>
<gene>
    <name evidence="4" type="ORF">QOZ88_18655</name>
</gene>
<keyword evidence="2" id="KW-0732">Signal</keyword>
<proteinExistence type="predicted"/>
<name>A0ABT9IHH8_9ACTN</name>
<dbReference type="RefSeq" id="WP_306001214.1">
    <property type="nucleotide sequence ID" value="NZ_JASNFN010000028.1"/>
</dbReference>